<evidence type="ECO:0000313" key="1">
    <source>
        <dbReference type="EMBL" id="GAW03196.1"/>
    </source>
</evidence>
<protein>
    <submittedName>
        <fullName evidence="1">FH2-domain-containing protein</fullName>
    </submittedName>
</protein>
<keyword evidence="2" id="KW-1185">Reference proteome</keyword>
<reference evidence="1 2" key="2">
    <citation type="submission" date="2017-02" db="EMBL/GenBank/DDBJ databases">
        <title>A genome survey and senescence transcriptome analysis in Lentinula edodes.</title>
        <authorList>
            <person name="Sakamoto Y."/>
            <person name="Nakade K."/>
            <person name="Sato S."/>
            <person name="Yoshida Y."/>
            <person name="Miyazaki K."/>
            <person name="Natsume S."/>
            <person name="Konno N."/>
        </authorList>
    </citation>
    <scope>NUCLEOTIDE SEQUENCE [LARGE SCALE GENOMIC DNA]</scope>
    <source>
        <strain evidence="1 2">NBRC 111202</strain>
    </source>
</reference>
<dbReference type="AlphaFoldDB" id="A0A1Q3E7P1"/>
<dbReference type="Proteomes" id="UP000188533">
    <property type="component" value="Unassembled WGS sequence"/>
</dbReference>
<comment type="caution">
    <text evidence="1">The sequence shown here is derived from an EMBL/GenBank/DDBJ whole genome shotgun (WGS) entry which is preliminary data.</text>
</comment>
<dbReference type="STRING" id="5353.A0A1Q3E7P1"/>
<accession>A0A1Q3E7P1</accession>
<dbReference type="EMBL" id="BDGU01000136">
    <property type="protein sequence ID" value="GAW03196.1"/>
    <property type="molecule type" value="Genomic_DNA"/>
</dbReference>
<sequence>MTSPSPLIVPIILVNGDLQFVEVDHGATVQDVLNELLETSDVKNNILGDLEDQGWALQRLRFERKGRRWEEEELEALGDGTLDPSELIEPFLNNISPDNNTSMRTFSTFPMTGHMQQPVLRLVSLNSYLTLDLSFLRLPEIHDSFAYKLFISRQTLVSTVITQVIDELGLALSIPIPGGGPLEYIMEEVWTDGSSENYQEIH</sequence>
<name>A0A1Q3E7P1_LENED</name>
<proteinExistence type="predicted"/>
<organism evidence="1 2">
    <name type="scientific">Lentinula edodes</name>
    <name type="common">Shiitake mushroom</name>
    <name type="synonym">Lentinus edodes</name>
    <dbReference type="NCBI Taxonomy" id="5353"/>
    <lineage>
        <taxon>Eukaryota</taxon>
        <taxon>Fungi</taxon>
        <taxon>Dikarya</taxon>
        <taxon>Basidiomycota</taxon>
        <taxon>Agaricomycotina</taxon>
        <taxon>Agaricomycetes</taxon>
        <taxon>Agaricomycetidae</taxon>
        <taxon>Agaricales</taxon>
        <taxon>Marasmiineae</taxon>
        <taxon>Omphalotaceae</taxon>
        <taxon>Lentinula</taxon>
    </lineage>
</organism>
<evidence type="ECO:0000313" key="2">
    <source>
        <dbReference type="Proteomes" id="UP000188533"/>
    </source>
</evidence>
<gene>
    <name evidence="1" type="ORF">LENED_004900</name>
</gene>
<reference evidence="1 2" key="1">
    <citation type="submission" date="2016-08" db="EMBL/GenBank/DDBJ databases">
        <authorList>
            <consortium name="Lentinula edodes genome sequencing consortium"/>
            <person name="Sakamoto Y."/>
            <person name="Nakade K."/>
            <person name="Sato S."/>
            <person name="Yoshida Y."/>
            <person name="Miyazaki K."/>
            <person name="Natsume S."/>
            <person name="Konno N."/>
        </authorList>
    </citation>
    <scope>NUCLEOTIDE SEQUENCE [LARGE SCALE GENOMIC DNA]</scope>
    <source>
        <strain evidence="1 2">NBRC 111202</strain>
    </source>
</reference>